<comment type="caution">
    <text evidence="2">The sequence shown here is derived from an EMBL/GenBank/DDBJ whole genome shotgun (WGS) entry which is preliminary data.</text>
</comment>
<proteinExistence type="predicted"/>
<dbReference type="AlphaFoldDB" id="A0A8H2VNU6"/>
<dbReference type="Proteomes" id="UP000624404">
    <property type="component" value="Unassembled WGS sequence"/>
</dbReference>
<evidence type="ECO:0000313" key="3">
    <source>
        <dbReference type="Proteomes" id="UP000624404"/>
    </source>
</evidence>
<keyword evidence="3" id="KW-1185">Reference proteome</keyword>
<name>A0A8H2VNU6_9HELO</name>
<organism evidence="2 3">
    <name type="scientific">Sclerotinia trifoliorum</name>
    <dbReference type="NCBI Taxonomy" id="28548"/>
    <lineage>
        <taxon>Eukaryota</taxon>
        <taxon>Fungi</taxon>
        <taxon>Dikarya</taxon>
        <taxon>Ascomycota</taxon>
        <taxon>Pezizomycotina</taxon>
        <taxon>Leotiomycetes</taxon>
        <taxon>Helotiales</taxon>
        <taxon>Sclerotiniaceae</taxon>
        <taxon>Sclerotinia</taxon>
    </lineage>
</organism>
<feature type="region of interest" description="Disordered" evidence="1">
    <location>
        <begin position="1"/>
        <end position="25"/>
    </location>
</feature>
<protein>
    <submittedName>
        <fullName evidence="2">4eeaa7b5-991a-4ebc-8b87-e8cc3249aa7f</fullName>
    </submittedName>
</protein>
<reference evidence="2" key="1">
    <citation type="submission" date="2020-10" db="EMBL/GenBank/DDBJ databases">
        <authorList>
            <person name="Kusch S."/>
        </authorList>
    </citation>
    <scope>NUCLEOTIDE SEQUENCE</scope>
    <source>
        <strain evidence="2">SwB9</strain>
    </source>
</reference>
<dbReference type="EMBL" id="CAJHIA010000007">
    <property type="protein sequence ID" value="CAD6441839.1"/>
    <property type="molecule type" value="Genomic_DNA"/>
</dbReference>
<feature type="compositionally biased region" description="Polar residues" evidence="1">
    <location>
        <begin position="1"/>
        <end position="13"/>
    </location>
</feature>
<accession>A0A8H2VNU6</accession>
<evidence type="ECO:0000313" key="2">
    <source>
        <dbReference type="EMBL" id="CAD6441839.1"/>
    </source>
</evidence>
<evidence type="ECO:0000256" key="1">
    <source>
        <dbReference type="SAM" id="MobiDB-lite"/>
    </source>
</evidence>
<gene>
    <name evidence="2" type="ORF">SCLTRI_LOCUS1636</name>
</gene>
<sequence>MGPPTSNQSSSYGKTMPRLEKSPVYNRSQHTSIHSVAFVKHETTDSPENIIQQCDCKITEASNKDVQPVLVWNLDVSARLKWNGFQNRGLHVFAMARKFSKVSHLRVPLNVTLLELEVINSQSIINALDAVKAQMN</sequence>